<proteinExistence type="predicted"/>
<organism evidence="3">
    <name type="scientific">Homalodisca liturata</name>
    <dbReference type="NCBI Taxonomy" id="320908"/>
    <lineage>
        <taxon>Eukaryota</taxon>
        <taxon>Metazoa</taxon>
        <taxon>Ecdysozoa</taxon>
        <taxon>Arthropoda</taxon>
        <taxon>Hexapoda</taxon>
        <taxon>Insecta</taxon>
        <taxon>Pterygota</taxon>
        <taxon>Neoptera</taxon>
        <taxon>Paraneoptera</taxon>
        <taxon>Hemiptera</taxon>
        <taxon>Auchenorrhyncha</taxon>
        <taxon>Membracoidea</taxon>
        <taxon>Cicadellidae</taxon>
        <taxon>Cicadellinae</taxon>
        <taxon>Proconiini</taxon>
        <taxon>Homalodisca</taxon>
    </lineage>
</organism>
<evidence type="ECO:0000256" key="1">
    <source>
        <dbReference type="SAM" id="MobiDB-lite"/>
    </source>
</evidence>
<accession>A0A1B6HG41</accession>
<sequence length="122" mass="13403">RRSTLQTSVAINMFKFVLLSCLLVGALAWPHHTAGHHGSQHDGEEKVEAAQPAAALTEEKPAEEAKPQESEAEDKSKPQQVEEQKLPEAKPEDAVRKEVHEHHEAPAVPIPLEASKPVSSRR</sequence>
<feature type="non-terminal residue" evidence="3">
    <location>
        <position position="1"/>
    </location>
</feature>
<evidence type="ECO:0000256" key="2">
    <source>
        <dbReference type="SAM" id="SignalP"/>
    </source>
</evidence>
<feature type="compositionally biased region" description="Basic and acidic residues" evidence="1">
    <location>
        <begin position="39"/>
        <end position="48"/>
    </location>
</feature>
<feature type="compositionally biased region" description="Basic and acidic residues" evidence="1">
    <location>
        <begin position="57"/>
        <end position="105"/>
    </location>
</feature>
<dbReference type="EMBL" id="GECU01034068">
    <property type="protein sequence ID" value="JAS73638.1"/>
    <property type="molecule type" value="Transcribed_RNA"/>
</dbReference>
<protein>
    <submittedName>
        <fullName evidence="3">Uncharacterized protein</fullName>
    </submittedName>
</protein>
<gene>
    <name evidence="3" type="ORF">g.2011</name>
</gene>
<dbReference type="AlphaFoldDB" id="A0A1B6HG41"/>
<name>A0A1B6HG41_9HEMI</name>
<reference evidence="3" key="1">
    <citation type="submission" date="2015-11" db="EMBL/GenBank/DDBJ databases">
        <title>De novo transcriptome assembly of four potential Pierce s Disease insect vectors from Arizona vineyards.</title>
        <authorList>
            <person name="Tassone E.E."/>
        </authorList>
    </citation>
    <scope>NUCLEOTIDE SEQUENCE</scope>
</reference>
<feature type="chain" id="PRO_5008584302" evidence="2">
    <location>
        <begin position="29"/>
        <end position="122"/>
    </location>
</feature>
<feature type="signal peptide" evidence="2">
    <location>
        <begin position="1"/>
        <end position="28"/>
    </location>
</feature>
<evidence type="ECO:0000313" key="3">
    <source>
        <dbReference type="EMBL" id="JAS73638.1"/>
    </source>
</evidence>
<feature type="region of interest" description="Disordered" evidence="1">
    <location>
        <begin position="32"/>
        <end position="122"/>
    </location>
</feature>
<keyword evidence="2" id="KW-0732">Signal</keyword>